<keyword evidence="1" id="KW-1133">Transmembrane helix</keyword>
<name>A0AA85J9M1_TRIRE</name>
<dbReference type="AlphaFoldDB" id="A0AA85J9M1"/>
<feature type="transmembrane region" description="Helical" evidence="1">
    <location>
        <begin position="30"/>
        <end position="52"/>
    </location>
</feature>
<reference evidence="2" key="1">
    <citation type="submission" date="2022-06" db="EMBL/GenBank/DDBJ databases">
        <authorList>
            <person name="Berger JAMES D."/>
            <person name="Berger JAMES D."/>
        </authorList>
    </citation>
    <scope>NUCLEOTIDE SEQUENCE [LARGE SCALE GENOMIC DNA]</scope>
</reference>
<evidence type="ECO:0000313" key="2">
    <source>
        <dbReference type="Proteomes" id="UP000050795"/>
    </source>
</evidence>
<sequence>MFKHIHKLYSKPRTKPTPIEPYTTHEALEFLVNIVWMTITTILITVTVSAIHQPDFCVTLLESSLASTLTLLCCALSLSSFVTFEKLQKLFPIKYILLGIIVISGSVLLSYSCVYTHFTECLASWTLVILISSLEIIFGIKTPTSTPEELSDLLVTSGAFIAIGFVYLFIAFLFGISIFTATAFAFPFVIGIMLIICYLVKIVKSTEHILFAVLLVWILQLLMYVIFIILIKIP</sequence>
<keyword evidence="2" id="KW-1185">Reference proteome</keyword>
<evidence type="ECO:0000256" key="1">
    <source>
        <dbReference type="SAM" id="Phobius"/>
    </source>
</evidence>
<dbReference type="WBParaSite" id="TREG1_21470.1">
    <property type="protein sequence ID" value="TREG1_21470.1"/>
    <property type="gene ID" value="TREG1_21470"/>
</dbReference>
<protein>
    <submittedName>
        <fullName evidence="3">Uncharacterized protein</fullName>
    </submittedName>
</protein>
<organism evidence="2 3">
    <name type="scientific">Trichobilharzia regenti</name>
    <name type="common">Nasal bird schistosome</name>
    <dbReference type="NCBI Taxonomy" id="157069"/>
    <lineage>
        <taxon>Eukaryota</taxon>
        <taxon>Metazoa</taxon>
        <taxon>Spiralia</taxon>
        <taxon>Lophotrochozoa</taxon>
        <taxon>Platyhelminthes</taxon>
        <taxon>Trematoda</taxon>
        <taxon>Digenea</taxon>
        <taxon>Strigeidida</taxon>
        <taxon>Schistosomatoidea</taxon>
        <taxon>Schistosomatidae</taxon>
        <taxon>Trichobilharzia</taxon>
    </lineage>
</organism>
<proteinExistence type="predicted"/>
<feature type="transmembrane region" description="Helical" evidence="1">
    <location>
        <begin position="96"/>
        <end position="118"/>
    </location>
</feature>
<keyword evidence="1" id="KW-0472">Membrane</keyword>
<feature type="transmembrane region" description="Helical" evidence="1">
    <location>
        <begin position="153"/>
        <end position="178"/>
    </location>
</feature>
<evidence type="ECO:0000313" key="3">
    <source>
        <dbReference type="WBParaSite" id="TREG1_21470.1"/>
    </source>
</evidence>
<feature type="transmembrane region" description="Helical" evidence="1">
    <location>
        <begin position="184"/>
        <end position="203"/>
    </location>
</feature>
<reference evidence="3" key="2">
    <citation type="submission" date="2023-11" db="UniProtKB">
        <authorList>
            <consortium name="WormBaseParasite"/>
        </authorList>
    </citation>
    <scope>IDENTIFICATION</scope>
</reference>
<accession>A0AA85J9M1</accession>
<feature type="transmembrane region" description="Helical" evidence="1">
    <location>
        <begin position="210"/>
        <end position="231"/>
    </location>
</feature>
<feature type="transmembrane region" description="Helical" evidence="1">
    <location>
        <begin position="124"/>
        <end position="141"/>
    </location>
</feature>
<keyword evidence="1" id="KW-0812">Transmembrane</keyword>
<dbReference type="Proteomes" id="UP000050795">
    <property type="component" value="Unassembled WGS sequence"/>
</dbReference>
<feature type="transmembrane region" description="Helical" evidence="1">
    <location>
        <begin position="64"/>
        <end position="84"/>
    </location>
</feature>